<evidence type="ECO:0000313" key="2">
    <source>
        <dbReference type="EMBL" id="MCA9758446.1"/>
    </source>
</evidence>
<organism evidence="2 3">
    <name type="scientific">Eiseniibacteriota bacterium</name>
    <dbReference type="NCBI Taxonomy" id="2212470"/>
    <lineage>
        <taxon>Bacteria</taxon>
        <taxon>Candidatus Eiseniibacteriota</taxon>
    </lineage>
</organism>
<protein>
    <submittedName>
        <fullName evidence="2">Cupin domain-containing protein</fullName>
    </submittedName>
</protein>
<feature type="domain" description="Cupin type-2" evidence="1">
    <location>
        <begin position="41"/>
        <end position="104"/>
    </location>
</feature>
<dbReference type="SUPFAM" id="SSF51182">
    <property type="entry name" value="RmlC-like cupins"/>
    <property type="match status" value="1"/>
</dbReference>
<dbReference type="Gene3D" id="2.60.120.10">
    <property type="entry name" value="Jelly Rolls"/>
    <property type="match status" value="1"/>
</dbReference>
<dbReference type="Proteomes" id="UP000739538">
    <property type="component" value="Unassembled WGS sequence"/>
</dbReference>
<dbReference type="Pfam" id="PF07883">
    <property type="entry name" value="Cupin_2"/>
    <property type="match status" value="1"/>
</dbReference>
<dbReference type="InterPro" id="IPR014710">
    <property type="entry name" value="RmlC-like_jellyroll"/>
</dbReference>
<accession>A0A956NH99</accession>
<reference evidence="2" key="1">
    <citation type="submission" date="2020-04" db="EMBL/GenBank/DDBJ databases">
        <authorList>
            <person name="Zhang T."/>
        </authorList>
    </citation>
    <scope>NUCLEOTIDE SEQUENCE</scope>
    <source>
        <strain evidence="2">HKST-UBA02</strain>
    </source>
</reference>
<comment type="caution">
    <text evidence="2">The sequence shown here is derived from an EMBL/GenBank/DDBJ whole genome shotgun (WGS) entry which is preliminary data.</text>
</comment>
<dbReference type="InterPro" id="IPR011051">
    <property type="entry name" value="RmlC_Cupin_sf"/>
</dbReference>
<proteinExistence type="predicted"/>
<dbReference type="EMBL" id="JAGQHS010000174">
    <property type="protein sequence ID" value="MCA9758446.1"/>
    <property type="molecule type" value="Genomic_DNA"/>
</dbReference>
<dbReference type="CDD" id="cd02233">
    <property type="entry name" value="cupin_HNL-like"/>
    <property type="match status" value="1"/>
</dbReference>
<gene>
    <name evidence="2" type="ORF">KDA27_21800</name>
</gene>
<evidence type="ECO:0000259" key="1">
    <source>
        <dbReference type="Pfam" id="PF07883"/>
    </source>
</evidence>
<name>A0A956NH99_UNCEI</name>
<sequence>MHLVRPGQVKPVPGPDAWFTGSAVITPVFSATEETPNGCAYVAFEPGARSAWHTHPAGQLLVVTEGSGWIQQWGEAKREIVAGDVIWTPPGVKHWHGATATAAMTHVAIQQAAGGVVVEWMETVSDEQYLGPRGE</sequence>
<evidence type="ECO:0000313" key="3">
    <source>
        <dbReference type="Proteomes" id="UP000739538"/>
    </source>
</evidence>
<dbReference type="PANTHER" id="PTHR43698">
    <property type="entry name" value="RIBD C-TERMINAL DOMAIN CONTAINING PROTEIN"/>
    <property type="match status" value="1"/>
</dbReference>
<dbReference type="PANTHER" id="PTHR43698:SF1">
    <property type="entry name" value="BLL4564 PROTEIN"/>
    <property type="match status" value="1"/>
</dbReference>
<reference evidence="2" key="2">
    <citation type="journal article" date="2021" name="Microbiome">
        <title>Successional dynamics and alternative stable states in a saline activated sludge microbial community over 9 years.</title>
        <authorList>
            <person name="Wang Y."/>
            <person name="Ye J."/>
            <person name="Ju F."/>
            <person name="Liu L."/>
            <person name="Boyd J.A."/>
            <person name="Deng Y."/>
            <person name="Parks D.H."/>
            <person name="Jiang X."/>
            <person name="Yin X."/>
            <person name="Woodcroft B.J."/>
            <person name="Tyson G.W."/>
            <person name="Hugenholtz P."/>
            <person name="Polz M.F."/>
            <person name="Zhang T."/>
        </authorList>
    </citation>
    <scope>NUCLEOTIDE SEQUENCE</scope>
    <source>
        <strain evidence="2">HKST-UBA02</strain>
    </source>
</reference>
<dbReference type="InterPro" id="IPR047263">
    <property type="entry name" value="HNL-like_cupin"/>
</dbReference>
<dbReference type="AlphaFoldDB" id="A0A956NH99"/>
<dbReference type="InterPro" id="IPR013096">
    <property type="entry name" value="Cupin_2"/>
</dbReference>